<feature type="region of interest" description="Disordered" evidence="1">
    <location>
        <begin position="46"/>
        <end position="68"/>
    </location>
</feature>
<reference evidence="2" key="1">
    <citation type="submission" date="2020-05" db="EMBL/GenBank/DDBJ databases">
        <authorList>
            <person name="Chiriac C."/>
            <person name="Salcher M."/>
            <person name="Ghai R."/>
            <person name="Kavagutti S V."/>
        </authorList>
    </citation>
    <scope>NUCLEOTIDE SEQUENCE</scope>
</reference>
<organism evidence="2">
    <name type="scientific">freshwater metagenome</name>
    <dbReference type="NCBI Taxonomy" id="449393"/>
    <lineage>
        <taxon>unclassified sequences</taxon>
        <taxon>metagenomes</taxon>
        <taxon>ecological metagenomes</taxon>
    </lineage>
</organism>
<proteinExistence type="predicted"/>
<sequence length="119" mass="12019">MTGDALDRGDRGTGGTEHCLDGCGFGGIVEWGRRAMGVHVGDIGRGQSGIVNGHTHTGDGSDATGGGSGDVMGIGVGCGAHEFGEDVGASGFGRLPFLEHQDARTFGENEAVSVTVEWT</sequence>
<protein>
    <submittedName>
        <fullName evidence="2">Unannotated protein</fullName>
    </submittedName>
</protein>
<dbReference type="AlphaFoldDB" id="A0A6J7J7C2"/>
<evidence type="ECO:0000256" key="1">
    <source>
        <dbReference type="SAM" id="MobiDB-lite"/>
    </source>
</evidence>
<name>A0A6J7J7C2_9ZZZZ</name>
<evidence type="ECO:0000313" key="2">
    <source>
        <dbReference type="EMBL" id="CAB4939135.1"/>
    </source>
</evidence>
<accession>A0A6J7J7C2</accession>
<gene>
    <name evidence="2" type="ORF">UFOPK3733_01177</name>
</gene>
<feature type="compositionally biased region" description="Low complexity" evidence="1">
    <location>
        <begin position="53"/>
        <end position="62"/>
    </location>
</feature>
<dbReference type="EMBL" id="CAFBNC010000054">
    <property type="protein sequence ID" value="CAB4939135.1"/>
    <property type="molecule type" value="Genomic_DNA"/>
</dbReference>